<evidence type="ECO:0000313" key="1">
    <source>
        <dbReference type="EMBL" id="EJW98195.1"/>
    </source>
</evidence>
<reference evidence="1" key="1">
    <citation type="journal article" date="2012" name="PLoS ONE">
        <title>Gene sets for utilization of primary and secondary nutrition supplies in the distal gut of endangered iberian lynx.</title>
        <authorList>
            <person name="Alcaide M."/>
            <person name="Messina E."/>
            <person name="Richter M."/>
            <person name="Bargiela R."/>
            <person name="Peplies J."/>
            <person name="Huws S.A."/>
            <person name="Newbold C.J."/>
            <person name="Golyshin P.N."/>
            <person name="Simon M.A."/>
            <person name="Lopez G."/>
            <person name="Yakimov M.M."/>
            <person name="Ferrer M."/>
        </authorList>
    </citation>
    <scope>NUCLEOTIDE SEQUENCE</scope>
</reference>
<protein>
    <submittedName>
        <fullName evidence="1">Secreted protein</fullName>
    </submittedName>
</protein>
<dbReference type="PROSITE" id="PS51257">
    <property type="entry name" value="PROKAR_LIPOPROTEIN"/>
    <property type="match status" value="1"/>
</dbReference>
<comment type="caution">
    <text evidence="1">The sequence shown here is derived from an EMBL/GenBank/DDBJ whole genome shotgun (WGS) entry which is preliminary data.</text>
</comment>
<dbReference type="AlphaFoldDB" id="J9CE01"/>
<feature type="non-terminal residue" evidence="1">
    <location>
        <position position="87"/>
    </location>
</feature>
<dbReference type="EMBL" id="AMCI01004387">
    <property type="protein sequence ID" value="EJW98195.1"/>
    <property type="molecule type" value="Genomic_DNA"/>
</dbReference>
<proteinExistence type="predicted"/>
<gene>
    <name evidence="1" type="ORF">EVA_13699</name>
</gene>
<accession>J9CE01</accession>
<name>J9CE01_9ZZZZ</name>
<organism evidence="1">
    <name type="scientific">gut metagenome</name>
    <dbReference type="NCBI Taxonomy" id="749906"/>
    <lineage>
        <taxon>unclassified sequences</taxon>
        <taxon>metagenomes</taxon>
        <taxon>organismal metagenomes</taxon>
    </lineage>
</organism>
<sequence>MKKMKKFVAVITALVLACSLSTVAFAASQGAPDVTPNIPVVNNGKVVVGEGVTVGEISAEDLELIKKAIPENLPADASNPRIEKAFS</sequence>